<dbReference type="EMBL" id="LR134477">
    <property type="protein sequence ID" value="VEI18240.1"/>
    <property type="molecule type" value="Genomic_DNA"/>
</dbReference>
<accession>A0A3S4Z3G3</accession>
<evidence type="ECO:0000313" key="2">
    <source>
        <dbReference type="EMBL" id="VEI18240.1"/>
    </source>
</evidence>
<feature type="domain" description="NAD(P)-binding" evidence="1">
    <location>
        <begin position="7"/>
        <end position="200"/>
    </location>
</feature>
<dbReference type="InterPro" id="IPR016040">
    <property type="entry name" value="NAD(P)-bd_dom"/>
</dbReference>
<protein>
    <submittedName>
        <fullName evidence="2">NADH-flavin reductase</fullName>
    </submittedName>
</protein>
<reference evidence="2 3" key="1">
    <citation type="submission" date="2018-12" db="EMBL/GenBank/DDBJ databases">
        <authorList>
            <consortium name="Pathogen Informatics"/>
        </authorList>
    </citation>
    <scope>NUCLEOTIDE SEQUENCE [LARGE SCALE GENOMIC DNA]</scope>
    <source>
        <strain evidence="2 3">NCTC10951</strain>
    </source>
</reference>
<dbReference type="OrthoDB" id="3174087at2"/>
<dbReference type="PANTHER" id="PTHR43355">
    <property type="entry name" value="FLAVIN REDUCTASE (NADPH)"/>
    <property type="match status" value="1"/>
</dbReference>
<dbReference type="InterPro" id="IPR036291">
    <property type="entry name" value="NAD(P)-bd_dom_sf"/>
</dbReference>
<evidence type="ECO:0000313" key="3">
    <source>
        <dbReference type="Proteomes" id="UP000268658"/>
    </source>
</evidence>
<dbReference type="KEGG" id="avc:NCTC10951_02606"/>
<dbReference type="InterPro" id="IPR051606">
    <property type="entry name" value="Polyketide_Oxido-like"/>
</dbReference>
<dbReference type="RefSeq" id="WP_126414968.1">
    <property type="nucleotide sequence ID" value="NZ_JASPER010000014.1"/>
</dbReference>
<dbReference type="PANTHER" id="PTHR43355:SF2">
    <property type="entry name" value="FLAVIN REDUCTASE (NADPH)"/>
    <property type="match status" value="1"/>
</dbReference>
<evidence type="ECO:0000259" key="1">
    <source>
        <dbReference type="Pfam" id="PF13460"/>
    </source>
</evidence>
<sequence>MRIVVLGATGMAGAAVANEAARRGHDVTAVSRRRRLQGGSHLTPCLLDVTDVDAVESLLKACDAAVVSLRTPPGRENDLAELTRGVLEAASRSGTPLLIIGGAAPLSSPTRPGTLVVDDLAVVPPAWRQVAQASLTQLRACQTHEYQGWVYLSPPALFGPGASTGSYRRGTTMLLVDDQGQSRISPEDLACAVVDELERPGGEQHFTVIASVPEATAVGTAGGETD</sequence>
<organism evidence="2 3">
    <name type="scientific">Actinomyces viscosus</name>
    <dbReference type="NCBI Taxonomy" id="1656"/>
    <lineage>
        <taxon>Bacteria</taxon>
        <taxon>Bacillati</taxon>
        <taxon>Actinomycetota</taxon>
        <taxon>Actinomycetes</taxon>
        <taxon>Actinomycetales</taxon>
        <taxon>Actinomycetaceae</taxon>
        <taxon>Actinomyces</taxon>
    </lineage>
</organism>
<dbReference type="GO" id="GO:0016646">
    <property type="term" value="F:oxidoreductase activity, acting on the CH-NH group of donors, NAD or NADP as acceptor"/>
    <property type="evidence" value="ECO:0007669"/>
    <property type="project" value="TreeGrafter"/>
</dbReference>
<name>A0A3S4Z3G3_ACTVI</name>
<proteinExistence type="predicted"/>
<dbReference type="Gene3D" id="3.40.50.720">
    <property type="entry name" value="NAD(P)-binding Rossmann-like Domain"/>
    <property type="match status" value="1"/>
</dbReference>
<dbReference type="Pfam" id="PF13460">
    <property type="entry name" value="NAD_binding_10"/>
    <property type="match status" value="1"/>
</dbReference>
<dbReference type="Proteomes" id="UP000268658">
    <property type="component" value="Chromosome"/>
</dbReference>
<dbReference type="AlphaFoldDB" id="A0A3S4Z3G3"/>
<gene>
    <name evidence="2" type="ORF">NCTC10951_02606</name>
</gene>
<dbReference type="SUPFAM" id="SSF51735">
    <property type="entry name" value="NAD(P)-binding Rossmann-fold domains"/>
    <property type="match status" value="1"/>
</dbReference>